<dbReference type="PANTHER" id="PTHR36842">
    <property type="entry name" value="PROTEIN TOLB HOMOLOG"/>
    <property type="match status" value="1"/>
</dbReference>
<comment type="similarity">
    <text evidence="1">Belongs to the TolB family.</text>
</comment>
<evidence type="ECO:0000256" key="2">
    <source>
        <dbReference type="SAM" id="MobiDB-lite"/>
    </source>
</evidence>
<dbReference type="Pfam" id="PF07676">
    <property type="entry name" value="PD40"/>
    <property type="match status" value="5"/>
</dbReference>
<evidence type="ECO:0000313" key="5">
    <source>
        <dbReference type="Proteomes" id="UP001267426"/>
    </source>
</evidence>
<protein>
    <submittedName>
        <fullName evidence="4">BamA/TamA family outer membrane protein</fullName>
    </submittedName>
</protein>
<name>A0ABU3BS50_9BACT</name>
<dbReference type="Gene3D" id="2.120.10.30">
    <property type="entry name" value="TolB, C-terminal domain"/>
    <property type="match status" value="2"/>
</dbReference>
<dbReference type="EMBL" id="JAVRHT010000021">
    <property type="protein sequence ID" value="MDT0632116.1"/>
    <property type="molecule type" value="Genomic_DNA"/>
</dbReference>
<keyword evidence="5" id="KW-1185">Reference proteome</keyword>
<reference evidence="4 5" key="1">
    <citation type="submission" date="2023-09" db="EMBL/GenBank/DDBJ databases">
        <authorList>
            <person name="Rey-Velasco X."/>
        </authorList>
    </citation>
    <scope>NUCLEOTIDE SEQUENCE [LARGE SCALE GENOMIC DNA]</scope>
    <source>
        <strain evidence="4 5">F394</strain>
    </source>
</reference>
<dbReference type="InterPro" id="IPR011042">
    <property type="entry name" value="6-blade_b-propeller_TolB-like"/>
</dbReference>
<comment type="caution">
    <text evidence="4">The sequence shown here is derived from an EMBL/GenBank/DDBJ whole genome shotgun (WGS) entry which is preliminary data.</text>
</comment>
<sequence>MRPTARRLVHGLLLAATVLALAPAAQAQYFGRNKVRYDTFDFQVLETEHFDIYYYEGMDQSVQDVARMAERWYDRLSTILDHQFEDRKSIVLYADDADFRQTNIANIGEGTQGVTEGARLRVVLPVASTYAATDHVLGHELVHQFQYDIARTSGRFAQFVRLPLFVIEGMAEYYSVGRRDALTAMWMRDAVLRDDFPTLDELQRSGRYNEYQYGQPFWAYVGGTYGDEAGVQLFRTALDMPLDSALVAVTGVRPDSISAQWERALRATLVPPAAGRSVPRPPRTPEELEDIAEERRERAEAFAEGERPGPPRYLAYPDSLPTIDATRLLARERETGGTNIAPQLSPDGRYVAFLSELDLFGIDLFLADAETGEVLTKLESVGTNTHFDAIRFIESAGTWSPDSRYFAYVVFAGGDNEIAVLDVENRDVVKRLTVEGIGAIKDPSWSPDGSTIVFAGVQGGISDLYAVGVGGADDGVVTQLTNDRYADIQPAWSPDGSQIAFVTDRGPETDFVRLTFSPVQIALYDVATGGVEVLDLFDDVKHINPAWSPDGQSLYFISDRAGFNDVYRYDVATGDRYQVTNLATGVAGIADLSPALSVADETGELAYSVFEAQRYSVYRTPAEEAVGTLVGDPPEEVVADVLPPVEAIGTSSIQAYLADATDGLPVAQTFPTRGYSPRLSLEYISQPQVGVGYDSFYNSGFGVAGGISFLFADQLSDNLVGVSVAANGTFKDIGGQALYLNRGRRLNYGAIVGQIPFLQVFYGAAPPEAGGYGTRLYYRTYVTQVGGLASYPLNQSQRIDANAGYRRYGFDLDYDAFRRGPSGFGVFEGRQPFEGFDPDPLHLAEAGASFVGDASFFGFVSPIRGYRYRLGVDGTFGSLDYATITADARRYQVVRVPGLPRRVPFTVAVRALHFGRYGGDADNFRLSPLFIGYGQYVRGYSFGSFEDNRAFGDFQERLYGNKLAVASAEVRVPFLGVPQLGLISFPYLPTELSLFADVGMAWGTIPISRFQASAGADGPSFGRSFGDQRPVFSAGVSARVSVLGALVVEPYYAFPFSRWGDDGDLAAGRGVFGLNLTPGW</sequence>
<dbReference type="SUPFAM" id="SSF82171">
    <property type="entry name" value="DPP6 N-terminal domain-like"/>
    <property type="match status" value="1"/>
</dbReference>
<feature type="compositionally biased region" description="Basic and acidic residues" evidence="2">
    <location>
        <begin position="295"/>
        <end position="309"/>
    </location>
</feature>
<dbReference type="RefSeq" id="WP_311663732.1">
    <property type="nucleotide sequence ID" value="NZ_JAVRHT010000021.1"/>
</dbReference>
<evidence type="ECO:0000256" key="3">
    <source>
        <dbReference type="SAM" id="SignalP"/>
    </source>
</evidence>
<feature type="chain" id="PRO_5047101141" evidence="3">
    <location>
        <begin position="28"/>
        <end position="1080"/>
    </location>
</feature>
<dbReference type="Proteomes" id="UP001267426">
    <property type="component" value="Unassembled WGS sequence"/>
</dbReference>
<accession>A0ABU3BS50</accession>
<gene>
    <name evidence="4" type="ORF">RM540_10205</name>
</gene>
<dbReference type="PANTHER" id="PTHR36842:SF1">
    <property type="entry name" value="PROTEIN TOLB"/>
    <property type="match status" value="1"/>
</dbReference>
<feature type="region of interest" description="Disordered" evidence="2">
    <location>
        <begin position="295"/>
        <end position="316"/>
    </location>
</feature>
<evidence type="ECO:0000256" key="1">
    <source>
        <dbReference type="ARBA" id="ARBA00009820"/>
    </source>
</evidence>
<keyword evidence="3" id="KW-0732">Signal</keyword>
<organism evidence="4 5">
    <name type="scientific">Rubrivirga litoralis</name>
    <dbReference type="NCBI Taxonomy" id="3075598"/>
    <lineage>
        <taxon>Bacteria</taxon>
        <taxon>Pseudomonadati</taxon>
        <taxon>Rhodothermota</taxon>
        <taxon>Rhodothermia</taxon>
        <taxon>Rhodothermales</taxon>
        <taxon>Rubricoccaceae</taxon>
        <taxon>Rubrivirga</taxon>
    </lineage>
</organism>
<proteinExistence type="inferred from homology"/>
<dbReference type="InterPro" id="IPR011659">
    <property type="entry name" value="WD40"/>
</dbReference>
<evidence type="ECO:0000313" key="4">
    <source>
        <dbReference type="EMBL" id="MDT0632116.1"/>
    </source>
</evidence>
<feature type="signal peptide" evidence="3">
    <location>
        <begin position="1"/>
        <end position="27"/>
    </location>
</feature>